<dbReference type="CDD" id="cd16936">
    <property type="entry name" value="HATPase_RsbW-like"/>
    <property type="match status" value="1"/>
</dbReference>
<gene>
    <name evidence="3" type="ORF">GCM10010094_94590</name>
</gene>
<protein>
    <submittedName>
        <fullName evidence="3">ATP-binding protein</fullName>
    </submittedName>
</protein>
<keyword evidence="3" id="KW-0067">ATP-binding</keyword>
<dbReference type="PANTHER" id="PTHR35526:SF3">
    <property type="entry name" value="ANTI-SIGMA-F FACTOR RSBW"/>
    <property type="match status" value="1"/>
</dbReference>
<evidence type="ECO:0000256" key="1">
    <source>
        <dbReference type="ARBA" id="ARBA00022527"/>
    </source>
</evidence>
<dbReference type="InterPro" id="IPR050267">
    <property type="entry name" value="Anti-sigma-factor_SerPK"/>
</dbReference>
<sequence>MVHSPKEDPHPGALVRTAEQARNIARGFLLVSAPNGGSGAEAVLLVVSELFANAVQHAGGVTGFRLEAGPGTVTVAVDDASTRPPRPHSLDPRTPGGFGWHLVQELSADVQVKVHAGGKTVSATIRCPTGVGRQPSAP</sequence>
<keyword evidence="1" id="KW-0418">Kinase</keyword>
<organism evidence="3 4">
    <name type="scientific">Streptomyces flaveus</name>
    <dbReference type="NCBI Taxonomy" id="66370"/>
    <lineage>
        <taxon>Bacteria</taxon>
        <taxon>Bacillati</taxon>
        <taxon>Actinomycetota</taxon>
        <taxon>Actinomycetes</taxon>
        <taxon>Kitasatosporales</taxon>
        <taxon>Streptomycetaceae</taxon>
        <taxon>Streptomyces</taxon>
        <taxon>Streptomyces aurantiacus group</taxon>
    </lineage>
</organism>
<keyword evidence="3" id="KW-0547">Nucleotide-binding</keyword>
<dbReference type="Pfam" id="PF13581">
    <property type="entry name" value="HATPase_c_2"/>
    <property type="match status" value="1"/>
</dbReference>
<keyword evidence="4" id="KW-1185">Reference proteome</keyword>
<dbReference type="RefSeq" id="WP_189327870.1">
    <property type="nucleotide sequence ID" value="NZ_BMPQ01000069.1"/>
</dbReference>
<evidence type="ECO:0000313" key="3">
    <source>
        <dbReference type="EMBL" id="GGL18583.1"/>
    </source>
</evidence>
<reference evidence="3" key="1">
    <citation type="journal article" date="2014" name="Int. J. Syst. Evol. Microbiol.">
        <title>Complete genome sequence of Corynebacterium casei LMG S-19264T (=DSM 44701T), isolated from a smear-ripened cheese.</title>
        <authorList>
            <consortium name="US DOE Joint Genome Institute (JGI-PGF)"/>
            <person name="Walter F."/>
            <person name="Albersmeier A."/>
            <person name="Kalinowski J."/>
            <person name="Ruckert C."/>
        </authorList>
    </citation>
    <scope>NUCLEOTIDE SEQUENCE</scope>
    <source>
        <strain evidence="3">JCM 3035</strain>
    </source>
</reference>
<name>A0A917RQ52_9ACTN</name>
<dbReference type="GO" id="GO:0005524">
    <property type="term" value="F:ATP binding"/>
    <property type="evidence" value="ECO:0007669"/>
    <property type="project" value="UniProtKB-KW"/>
</dbReference>
<reference evidence="3" key="2">
    <citation type="submission" date="2020-09" db="EMBL/GenBank/DDBJ databases">
        <authorList>
            <person name="Sun Q."/>
            <person name="Ohkuma M."/>
        </authorList>
    </citation>
    <scope>NUCLEOTIDE SEQUENCE</scope>
    <source>
        <strain evidence="3">JCM 3035</strain>
    </source>
</reference>
<dbReference type="EMBL" id="BMPQ01000069">
    <property type="protein sequence ID" value="GGL18583.1"/>
    <property type="molecule type" value="Genomic_DNA"/>
</dbReference>
<keyword evidence="1" id="KW-0723">Serine/threonine-protein kinase</keyword>
<feature type="domain" description="Histidine kinase/HSP90-like ATPase" evidence="2">
    <location>
        <begin position="17"/>
        <end position="124"/>
    </location>
</feature>
<dbReference type="SUPFAM" id="SSF55874">
    <property type="entry name" value="ATPase domain of HSP90 chaperone/DNA topoisomerase II/histidine kinase"/>
    <property type="match status" value="1"/>
</dbReference>
<dbReference type="Gene3D" id="3.30.565.10">
    <property type="entry name" value="Histidine kinase-like ATPase, C-terminal domain"/>
    <property type="match status" value="1"/>
</dbReference>
<accession>A0A917RQ52</accession>
<comment type="caution">
    <text evidence="3">The sequence shown here is derived from an EMBL/GenBank/DDBJ whole genome shotgun (WGS) entry which is preliminary data.</text>
</comment>
<dbReference type="AlphaFoldDB" id="A0A917RQ52"/>
<dbReference type="Proteomes" id="UP000637788">
    <property type="component" value="Unassembled WGS sequence"/>
</dbReference>
<evidence type="ECO:0000313" key="4">
    <source>
        <dbReference type="Proteomes" id="UP000637788"/>
    </source>
</evidence>
<keyword evidence="1" id="KW-0808">Transferase</keyword>
<dbReference type="InterPro" id="IPR036890">
    <property type="entry name" value="HATPase_C_sf"/>
</dbReference>
<dbReference type="GO" id="GO:0004674">
    <property type="term" value="F:protein serine/threonine kinase activity"/>
    <property type="evidence" value="ECO:0007669"/>
    <property type="project" value="UniProtKB-KW"/>
</dbReference>
<dbReference type="InterPro" id="IPR003594">
    <property type="entry name" value="HATPase_dom"/>
</dbReference>
<dbReference type="PANTHER" id="PTHR35526">
    <property type="entry name" value="ANTI-SIGMA-F FACTOR RSBW-RELATED"/>
    <property type="match status" value="1"/>
</dbReference>
<proteinExistence type="predicted"/>
<evidence type="ECO:0000259" key="2">
    <source>
        <dbReference type="Pfam" id="PF13581"/>
    </source>
</evidence>